<protein>
    <submittedName>
        <fullName evidence="7">Uncharacterized protein</fullName>
    </submittedName>
</protein>
<evidence type="ECO:0000256" key="3">
    <source>
        <dbReference type="ARBA" id="ARBA00022741"/>
    </source>
</evidence>
<dbReference type="OMA" id="ANIAECM"/>
<dbReference type="Gene3D" id="3.40.50.12780">
    <property type="entry name" value="N-terminal domain of ligase-like"/>
    <property type="match status" value="1"/>
</dbReference>
<proteinExistence type="evidence at transcript level"/>
<dbReference type="Pfam" id="PF13193">
    <property type="entry name" value="AMP-binding_C"/>
    <property type="match status" value="1"/>
</dbReference>
<dbReference type="GO" id="GO:0006631">
    <property type="term" value="P:fatty acid metabolic process"/>
    <property type="evidence" value="ECO:0007669"/>
    <property type="project" value="TreeGrafter"/>
</dbReference>
<name>B8LL52_PICSI</name>
<dbReference type="AlphaFoldDB" id="B8LL52"/>
<dbReference type="PANTHER" id="PTHR43201">
    <property type="entry name" value="ACYL-COA SYNTHETASE"/>
    <property type="match status" value="1"/>
</dbReference>
<organism evidence="7">
    <name type="scientific">Picea sitchensis</name>
    <name type="common">Sitka spruce</name>
    <name type="synonym">Pinus sitchensis</name>
    <dbReference type="NCBI Taxonomy" id="3332"/>
    <lineage>
        <taxon>Eukaryota</taxon>
        <taxon>Viridiplantae</taxon>
        <taxon>Streptophyta</taxon>
        <taxon>Embryophyta</taxon>
        <taxon>Tracheophyta</taxon>
        <taxon>Spermatophyta</taxon>
        <taxon>Pinopsida</taxon>
        <taxon>Pinidae</taxon>
        <taxon>Conifers I</taxon>
        <taxon>Pinales</taxon>
        <taxon>Pinaceae</taxon>
        <taxon>Picea</taxon>
    </lineage>
</organism>
<dbReference type="GO" id="GO:0031956">
    <property type="term" value="F:medium-chain fatty acid-CoA ligase activity"/>
    <property type="evidence" value="ECO:0007669"/>
    <property type="project" value="TreeGrafter"/>
</dbReference>
<evidence type="ECO:0000259" key="5">
    <source>
        <dbReference type="Pfam" id="PF00501"/>
    </source>
</evidence>
<dbReference type="InterPro" id="IPR045851">
    <property type="entry name" value="AMP-bd_C_sf"/>
</dbReference>
<dbReference type="GO" id="GO:0005524">
    <property type="term" value="F:ATP binding"/>
    <property type="evidence" value="ECO:0007669"/>
    <property type="project" value="UniProtKB-KW"/>
</dbReference>
<sequence>MASKGEVYPLTLTALLNNACHEFPQHKAVIVSGKFEVTYAELQRLVNRCAAKLRNAGIGSGDVVALTFPNSIEFVIVFLAVIRARAVAAPLNSTYTEEEFEFYLEDSGSKMLIVPTEGYSSAERAATKLGLSVAASQFCLDTDRNATVEFHPRSNFVASEGSEEVSETELNLEDDKALFLHTSGTTSRPKGVPLTQLNLAASTQHIKDVYELSPSDLTVIVLPLFHVHGLLAALLSSMVAGGTVVIPSAGRFSASSFWNDVKTYGATWYTAVPTIHQILLDRHHAKPESEYPKLRFIRSCSASLAPAILEHLEQTFGAPVLEAYAMTEASHLMTSNPLPHRGVHKSGSVGKAVGQELAILDHSGVIQKPGCSGEVCIRGLNVTKGYQNNPEANKTAFKFGWFHTGDLGYLDNDGYLFLIGRIKELINRGGEKISPMEVDAVLLLHPAVAEAVAFAVPDEKYGEEINAAVVTKEGATVTESEIRGFCKKNLASFKIPKRVFITESIPKTATGKVQRRLVAEHFIATVSAAKVPKFGA</sequence>
<keyword evidence="3" id="KW-0547">Nucleotide-binding</keyword>
<evidence type="ECO:0000256" key="2">
    <source>
        <dbReference type="ARBA" id="ARBA00022598"/>
    </source>
</evidence>
<dbReference type="Pfam" id="PF00501">
    <property type="entry name" value="AMP-binding"/>
    <property type="match status" value="1"/>
</dbReference>
<dbReference type="InterPro" id="IPR020845">
    <property type="entry name" value="AMP-binding_CS"/>
</dbReference>
<keyword evidence="2" id="KW-0436">Ligase</keyword>
<reference evidence="7" key="1">
    <citation type="submission" date="2007-06" db="EMBL/GenBank/DDBJ databases">
        <title>Full length cDNA sequences from Sitka Spruce (Picea sitchensis).</title>
        <authorList>
            <person name="Ralph S.G."/>
            <person name="Chun H.E."/>
            <person name="Liao N."/>
            <person name="Ali J."/>
            <person name="Reid K."/>
            <person name="Kolosova N."/>
            <person name="Cooper N."/>
            <person name="Cullis C."/>
            <person name="Jancsik S."/>
            <person name="Moore R."/>
            <person name="Mayo M."/>
            <person name="Wagner S."/>
            <person name="Holt R.A."/>
            <person name="Jones S.J.M."/>
            <person name="Marra M.A."/>
            <person name="Ritland C.E."/>
            <person name="Ritland K."/>
            <person name="Bohlmann J."/>
        </authorList>
    </citation>
    <scope>NUCLEOTIDE SEQUENCE</scope>
    <source>
        <tissue evidence="7">Green portion of the leader tissue</tissue>
    </source>
</reference>
<dbReference type="InterPro" id="IPR042099">
    <property type="entry name" value="ANL_N_sf"/>
</dbReference>
<dbReference type="SUPFAM" id="SSF56801">
    <property type="entry name" value="Acetyl-CoA synthetase-like"/>
    <property type="match status" value="1"/>
</dbReference>
<dbReference type="PANTHER" id="PTHR43201:SF5">
    <property type="entry name" value="MEDIUM-CHAIN ACYL-COA LIGASE ACSF2, MITOCHONDRIAL"/>
    <property type="match status" value="1"/>
</dbReference>
<feature type="domain" description="AMP-binding enzyme C-terminal" evidence="6">
    <location>
        <begin position="437"/>
        <end position="512"/>
    </location>
</feature>
<dbReference type="InterPro" id="IPR045310">
    <property type="entry name" value="Pcs60-like"/>
</dbReference>
<dbReference type="EMBL" id="EF676481">
    <property type="protein sequence ID" value="ABR16382.1"/>
    <property type="molecule type" value="mRNA"/>
</dbReference>
<dbReference type="CDD" id="cd05926">
    <property type="entry name" value="FACL_fum10p_like"/>
    <property type="match status" value="1"/>
</dbReference>
<dbReference type="PROSITE" id="PS00455">
    <property type="entry name" value="AMP_BINDING"/>
    <property type="match status" value="1"/>
</dbReference>
<evidence type="ECO:0000259" key="6">
    <source>
        <dbReference type="Pfam" id="PF13193"/>
    </source>
</evidence>
<comment type="similarity">
    <text evidence="1">Belongs to the ATP-dependent AMP-binding enzyme family.</text>
</comment>
<dbReference type="FunFam" id="3.30.300.30:FF:000007">
    <property type="entry name" value="4-coumarate--CoA ligase 2"/>
    <property type="match status" value="1"/>
</dbReference>
<dbReference type="InterPro" id="IPR000873">
    <property type="entry name" value="AMP-dep_synth/lig_dom"/>
</dbReference>
<evidence type="ECO:0000313" key="7">
    <source>
        <dbReference type="EMBL" id="ABR16382.1"/>
    </source>
</evidence>
<keyword evidence="4" id="KW-0067">ATP-binding</keyword>
<evidence type="ECO:0000256" key="4">
    <source>
        <dbReference type="ARBA" id="ARBA00022840"/>
    </source>
</evidence>
<accession>B8LL52</accession>
<dbReference type="InterPro" id="IPR025110">
    <property type="entry name" value="AMP-bd_C"/>
</dbReference>
<feature type="domain" description="AMP-dependent synthetase/ligase" evidence="5">
    <location>
        <begin position="18"/>
        <end position="386"/>
    </location>
</feature>
<evidence type="ECO:0000256" key="1">
    <source>
        <dbReference type="ARBA" id="ARBA00006432"/>
    </source>
</evidence>
<dbReference type="Gene3D" id="3.30.300.30">
    <property type="match status" value="1"/>
</dbReference>